<dbReference type="Gene3D" id="1.25.40.10">
    <property type="entry name" value="Tetratricopeptide repeat domain"/>
    <property type="match status" value="1"/>
</dbReference>
<dbReference type="InterPro" id="IPR019734">
    <property type="entry name" value="TPR_rpt"/>
</dbReference>
<dbReference type="Pfam" id="PF13432">
    <property type="entry name" value="TPR_16"/>
    <property type="match status" value="1"/>
</dbReference>
<dbReference type="SMART" id="SM00028">
    <property type="entry name" value="TPR"/>
    <property type="match status" value="3"/>
</dbReference>
<dbReference type="EMBL" id="AMCI01001398">
    <property type="protein sequence ID" value="EJX05674.1"/>
    <property type="molecule type" value="Genomic_DNA"/>
</dbReference>
<protein>
    <submittedName>
        <fullName evidence="1">TPR repeat-containing protein</fullName>
    </submittedName>
</protein>
<accession>J9GFG2</accession>
<reference evidence="1" key="1">
    <citation type="journal article" date="2012" name="PLoS ONE">
        <title>Gene sets for utilization of primary and secondary nutrition supplies in the distal gut of endangered iberian lynx.</title>
        <authorList>
            <person name="Alcaide M."/>
            <person name="Messina E."/>
            <person name="Richter M."/>
            <person name="Bargiela R."/>
            <person name="Peplies J."/>
            <person name="Huws S.A."/>
            <person name="Newbold C.J."/>
            <person name="Golyshin P.N."/>
            <person name="Simon M.A."/>
            <person name="Lopez G."/>
            <person name="Yakimov M.M."/>
            <person name="Ferrer M."/>
        </authorList>
    </citation>
    <scope>NUCLEOTIDE SEQUENCE</scope>
</reference>
<comment type="caution">
    <text evidence="1">The sequence shown here is derived from an EMBL/GenBank/DDBJ whole genome shotgun (WGS) entry which is preliminary data.</text>
</comment>
<organism evidence="1">
    <name type="scientific">gut metagenome</name>
    <dbReference type="NCBI Taxonomy" id="749906"/>
    <lineage>
        <taxon>unclassified sequences</taxon>
        <taxon>metagenomes</taxon>
        <taxon>organismal metagenomes</taxon>
    </lineage>
</organism>
<name>J9GFG2_9ZZZZ</name>
<proteinExistence type="predicted"/>
<gene>
    <name evidence="1" type="ORF">EVA_06218</name>
</gene>
<dbReference type="SUPFAM" id="SSF48452">
    <property type="entry name" value="TPR-like"/>
    <property type="match status" value="1"/>
</dbReference>
<dbReference type="PROSITE" id="PS50005">
    <property type="entry name" value="TPR"/>
    <property type="match status" value="1"/>
</dbReference>
<evidence type="ECO:0000313" key="1">
    <source>
        <dbReference type="EMBL" id="EJX05674.1"/>
    </source>
</evidence>
<dbReference type="InterPro" id="IPR011990">
    <property type="entry name" value="TPR-like_helical_dom_sf"/>
</dbReference>
<dbReference type="AlphaFoldDB" id="J9GFG2"/>
<sequence>MRRLITATLLSLAVTCALAGTQMQDLAMTLHPTEFPDKVEQLFRSGNNAAALELAELGLKKNPQSLQLRFMRANALERLGRTEEARKSLTEMIEQYPEIPDPYNNLARLEAAEGRLETAARLLHRALLINPDFALARKNLGDVYLALARECYEKASPQLPSNRALSYRLETIKRLEAHH</sequence>